<accession>A0A6A4VLL3</accession>
<dbReference type="Pfam" id="PF00147">
    <property type="entry name" value="Fibrinogen_C"/>
    <property type="match status" value="1"/>
</dbReference>
<evidence type="ECO:0000256" key="1">
    <source>
        <dbReference type="ARBA" id="ARBA00023157"/>
    </source>
</evidence>
<dbReference type="InterPro" id="IPR014716">
    <property type="entry name" value="Fibrinogen_a/b/g_C_1"/>
</dbReference>
<dbReference type="InterPro" id="IPR050373">
    <property type="entry name" value="Fibrinogen_C-term_domain"/>
</dbReference>
<protein>
    <submittedName>
        <fullName evidence="4">Techylectin-5B</fullName>
    </submittedName>
</protein>
<sequence>MCATGSASGLISGTNGTSQQDSTVRDCSDLPYYLASGVYTIYPDRLTPTSAYCDMDDGEGWTVFQRRADISPRQDFYKDWEAYKWGLGSFDGEFWWGLHHLWQLTSQLDRVYELRIDLWDFEGQTRYATYQKFTIESEDGGYRIDFGDYFGTAGDSLHYHRGMKFSTIDRDNDIWPDNCSSVREGAWWYYACANSNLNGRYKPGVSDFTTVYWHEWKGFECLSATTMKIRPTTTP</sequence>
<evidence type="ECO:0000313" key="4">
    <source>
        <dbReference type="EMBL" id="KAF0294513.1"/>
    </source>
</evidence>
<feature type="region of interest" description="Disordered" evidence="2">
    <location>
        <begin position="1"/>
        <end position="24"/>
    </location>
</feature>
<dbReference type="InterPro" id="IPR020837">
    <property type="entry name" value="Fibrinogen_CS"/>
</dbReference>
<dbReference type="InterPro" id="IPR002181">
    <property type="entry name" value="Fibrinogen_a/b/g_C_dom"/>
</dbReference>
<dbReference type="Proteomes" id="UP000440578">
    <property type="component" value="Unassembled WGS sequence"/>
</dbReference>
<dbReference type="PROSITE" id="PS00514">
    <property type="entry name" value="FIBRINOGEN_C_1"/>
    <property type="match status" value="1"/>
</dbReference>
<keyword evidence="5" id="KW-1185">Reference proteome</keyword>
<dbReference type="CDD" id="cd00087">
    <property type="entry name" value="FReD"/>
    <property type="match status" value="1"/>
</dbReference>
<dbReference type="SUPFAM" id="SSF56496">
    <property type="entry name" value="Fibrinogen C-terminal domain-like"/>
    <property type="match status" value="1"/>
</dbReference>
<dbReference type="PANTHER" id="PTHR19143">
    <property type="entry name" value="FIBRINOGEN/TENASCIN/ANGIOPOEITIN"/>
    <property type="match status" value="1"/>
</dbReference>
<evidence type="ECO:0000259" key="3">
    <source>
        <dbReference type="PROSITE" id="PS51406"/>
    </source>
</evidence>
<dbReference type="Gene3D" id="3.90.215.10">
    <property type="entry name" value="Gamma Fibrinogen, chain A, domain 1"/>
    <property type="match status" value="1"/>
</dbReference>
<gene>
    <name evidence="4" type="primary">TL5B_4</name>
    <name evidence="4" type="ORF">FJT64_007824</name>
</gene>
<dbReference type="InterPro" id="IPR036056">
    <property type="entry name" value="Fibrinogen-like_C"/>
</dbReference>
<reference evidence="4 5" key="1">
    <citation type="submission" date="2019-07" db="EMBL/GenBank/DDBJ databases">
        <title>Draft genome assembly of a fouling barnacle, Amphibalanus amphitrite (Darwin, 1854): The first reference genome for Thecostraca.</title>
        <authorList>
            <person name="Kim W."/>
        </authorList>
    </citation>
    <scope>NUCLEOTIDE SEQUENCE [LARGE SCALE GENOMIC DNA]</scope>
    <source>
        <strain evidence="4">SNU_AA5</strain>
        <tissue evidence="4">Soma without cirri and trophi</tissue>
    </source>
</reference>
<dbReference type="OrthoDB" id="6145874at2759"/>
<dbReference type="AlphaFoldDB" id="A0A6A4VLL3"/>
<name>A0A6A4VLL3_AMPAM</name>
<proteinExistence type="predicted"/>
<evidence type="ECO:0000313" key="5">
    <source>
        <dbReference type="Proteomes" id="UP000440578"/>
    </source>
</evidence>
<dbReference type="EMBL" id="VIIS01001683">
    <property type="protein sequence ID" value="KAF0294513.1"/>
    <property type="molecule type" value="Genomic_DNA"/>
</dbReference>
<comment type="caution">
    <text evidence="4">The sequence shown here is derived from an EMBL/GenBank/DDBJ whole genome shotgun (WGS) entry which is preliminary data.</text>
</comment>
<feature type="compositionally biased region" description="Polar residues" evidence="2">
    <location>
        <begin position="1"/>
        <end position="22"/>
    </location>
</feature>
<dbReference type="GO" id="GO:0005615">
    <property type="term" value="C:extracellular space"/>
    <property type="evidence" value="ECO:0007669"/>
    <property type="project" value="TreeGrafter"/>
</dbReference>
<organism evidence="4 5">
    <name type="scientific">Amphibalanus amphitrite</name>
    <name type="common">Striped barnacle</name>
    <name type="synonym">Balanus amphitrite</name>
    <dbReference type="NCBI Taxonomy" id="1232801"/>
    <lineage>
        <taxon>Eukaryota</taxon>
        <taxon>Metazoa</taxon>
        <taxon>Ecdysozoa</taxon>
        <taxon>Arthropoda</taxon>
        <taxon>Crustacea</taxon>
        <taxon>Multicrustacea</taxon>
        <taxon>Cirripedia</taxon>
        <taxon>Thoracica</taxon>
        <taxon>Thoracicalcarea</taxon>
        <taxon>Balanomorpha</taxon>
        <taxon>Balanoidea</taxon>
        <taxon>Balanidae</taxon>
        <taxon>Amphibalaninae</taxon>
        <taxon>Amphibalanus</taxon>
    </lineage>
</organism>
<evidence type="ECO:0000256" key="2">
    <source>
        <dbReference type="SAM" id="MobiDB-lite"/>
    </source>
</evidence>
<keyword evidence="1" id="KW-1015">Disulfide bond</keyword>
<dbReference type="PANTHER" id="PTHR19143:SF458">
    <property type="entry name" value="FIBRINOGEN C-TERMINAL DOMAIN-CONTAINING PROTEIN-RELATED"/>
    <property type="match status" value="1"/>
</dbReference>
<dbReference type="PROSITE" id="PS51406">
    <property type="entry name" value="FIBRINOGEN_C_2"/>
    <property type="match status" value="1"/>
</dbReference>
<dbReference type="SMART" id="SM00186">
    <property type="entry name" value="FBG"/>
    <property type="match status" value="1"/>
</dbReference>
<feature type="domain" description="Fibrinogen C-terminal" evidence="3">
    <location>
        <begin position="18"/>
        <end position="233"/>
    </location>
</feature>